<proteinExistence type="predicted"/>
<gene>
    <name evidence="2" type="ORF">CF165_28020</name>
</gene>
<feature type="signal peptide" evidence="1">
    <location>
        <begin position="1"/>
        <end position="34"/>
    </location>
</feature>
<dbReference type="InterPro" id="IPR013320">
    <property type="entry name" value="ConA-like_dom_sf"/>
</dbReference>
<keyword evidence="1" id="KW-0732">Signal</keyword>
<dbReference type="InterPro" id="IPR038656">
    <property type="entry name" value="Peptidase_G1_sf"/>
</dbReference>
<evidence type="ECO:0008006" key="4">
    <source>
        <dbReference type="Google" id="ProtNLM"/>
    </source>
</evidence>
<evidence type="ECO:0000256" key="1">
    <source>
        <dbReference type="SAM" id="SignalP"/>
    </source>
</evidence>
<keyword evidence="3" id="KW-1185">Reference proteome</keyword>
<dbReference type="SUPFAM" id="SSF49899">
    <property type="entry name" value="Concanavalin A-like lectins/glucanases"/>
    <property type="match status" value="1"/>
</dbReference>
<dbReference type="Proteomes" id="UP000215199">
    <property type="component" value="Unassembled WGS sequence"/>
</dbReference>
<protein>
    <recommendedName>
        <fullName evidence="4">Peptidase A4 family protein</fullName>
    </recommendedName>
</protein>
<accession>A0A229SZY6</accession>
<reference evidence="3" key="1">
    <citation type="submission" date="2017-07" db="EMBL/GenBank/DDBJ databases">
        <title>Comparative genome mining reveals phylogenetic distribution patterns of secondary metabolites in Amycolatopsis.</title>
        <authorList>
            <person name="Adamek M."/>
            <person name="Alanjary M."/>
            <person name="Sales-Ortells H."/>
            <person name="Goodfellow M."/>
            <person name="Bull A.T."/>
            <person name="Kalinowski J."/>
            <person name="Ziemert N."/>
        </authorList>
    </citation>
    <scope>NUCLEOTIDE SEQUENCE [LARGE SCALE GENOMIC DNA]</scope>
    <source>
        <strain evidence="3">H5</strain>
    </source>
</reference>
<sequence length="372" mass="39006">MNATRSRLRKSAGIISVIVSAVAVSAAVAAPVSAATTSVPDGWNATGAATGCPAGVRLLAPAQPTAFYAAHPEALVPPGGGRAGAGILRTARRNADARLHWRTELTCRPGHPGRPVQPARQRAAGTTANGASTNWSGYVTNNGPGYLGAAMEWLVPSVDPSNPNNAQASIWPGIGTGNSTTDTLVQAGTQQTGFTSTSCTKGSCVSQWNALYSFWFETFPQEPEQEITNLTASPGDDVSAIAEYDPVSGQAYFELADYTTNEGVYYYQPVTGSAIGSGSQAEWIIERPETCNLGCSWWKLQNFGNEPIINAQAVEGSTWDQVTYADAAGTNPASMTLYDCAGDQLAGVGPITGFTDFTTSWLRYGNFDNAPC</sequence>
<evidence type="ECO:0000313" key="2">
    <source>
        <dbReference type="EMBL" id="OXM64184.1"/>
    </source>
</evidence>
<organism evidence="2 3">
    <name type="scientific">Amycolatopsis vastitatis</name>
    <dbReference type="NCBI Taxonomy" id="1905142"/>
    <lineage>
        <taxon>Bacteria</taxon>
        <taxon>Bacillati</taxon>
        <taxon>Actinomycetota</taxon>
        <taxon>Actinomycetes</taxon>
        <taxon>Pseudonocardiales</taxon>
        <taxon>Pseudonocardiaceae</taxon>
        <taxon>Amycolatopsis</taxon>
    </lineage>
</organism>
<evidence type="ECO:0000313" key="3">
    <source>
        <dbReference type="Proteomes" id="UP000215199"/>
    </source>
</evidence>
<name>A0A229SZY6_9PSEU</name>
<dbReference type="EMBL" id="NMUL01000030">
    <property type="protein sequence ID" value="OXM64184.1"/>
    <property type="molecule type" value="Genomic_DNA"/>
</dbReference>
<dbReference type="AlphaFoldDB" id="A0A229SZY6"/>
<feature type="chain" id="PRO_5013053739" description="Peptidase A4 family protein" evidence="1">
    <location>
        <begin position="35"/>
        <end position="372"/>
    </location>
</feature>
<dbReference type="Gene3D" id="2.60.120.700">
    <property type="entry name" value="Peptidase G1"/>
    <property type="match status" value="1"/>
</dbReference>
<comment type="caution">
    <text evidence="2">The sequence shown here is derived from an EMBL/GenBank/DDBJ whole genome shotgun (WGS) entry which is preliminary data.</text>
</comment>